<gene>
    <name evidence="1" type="ORF">INT48_009368</name>
</gene>
<dbReference type="AlphaFoldDB" id="A0A8H7SSK6"/>
<sequence length="148" mass="17593">MKITKNQLEGFESCDNTEETEPILVSKQRICGNPFAYRTYIDYSVYSSIQSDYTDAQVVQFINELYRYQEPDNLDIYFKQTIPAKDIFMKVCEFISIFERRTASYFATWCRNKRLLFLNGAEVRDNGIRCRELYTMEDSYFGKPEKHS</sequence>
<protein>
    <submittedName>
        <fullName evidence="1">Uncharacterized protein</fullName>
    </submittedName>
</protein>
<evidence type="ECO:0000313" key="2">
    <source>
        <dbReference type="Proteomes" id="UP000613177"/>
    </source>
</evidence>
<proteinExistence type="predicted"/>
<name>A0A8H7SSK6_9FUNG</name>
<comment type="caution">
    <text evidence="1">The sequence shown here is derived from an EMBL/GenBank/DDBJ whole genome shotgun (WGS) entry which is preliminary data.</text>
</comment>
<dbReference type="EMBL" id="JAEPRE010000075">
    <property type="protein sequence ID" value="KAG2233581.1"/>
    <property type="molecule type" value="Genomic_DNA"/>
</dbReference>
<dbReference type="Proteomes" id="UP000613177">
    <property type="component" value="Unassembled WGS sequence"/>
</dbReference>
<keyword evidence="2" id="KW-1185">Reference proteome</keyword>
<evidence type="ECO:0000313" key="1">
    <source>
        <dbReference type="EMBL" id="KAG2233581.1"/>
    </source>
</evidence>
<organism evidence="1 2">
    <name type="scientific">Thamnidium elegans</name>
    <dbReference type="NCBI Taxonomy" id="101142"/>
    <lineage>
        <taxon>Eukaryota</taxon>
        <taxon>Fungi</taxon>
        <taxon>Fungi incertae sedis</taxon>
        <taxon>Mucoromycota</taxon>
        <taxon>Mucoromycotina</taxon>
        <taxon>Mucoromycetes</taxon>
        <taxon>Mucorales</taxon>
        <taxon>Mucorineae</taxon>
        <taxon>Mucoraceae</taxon>
        <taxon>Thamnidium</taxon>
    </lineage>
</organism>
<reference evidence="1" key="1">
    <citation type="submission" date="2021-01" db="EMBL/GenBank/DDBJ databases">
        <title>Metabolic potential, ecology and presence of endohyphal bacteria is reflected in genomic diversity of Mucoromycotina.</title>
        <authorList>
            <person name="Muszewska A."/>
            <person name="Okrasinska A."/>
            <person name="Steczkiewicz K."/>
            <person name="Drgas O."/>
            <person name="Orlowska M."/>
            <person name="Perlinska-Lenart U."/>
            <person name="Aleksandrzak-Piekarczyk T."/>
            <person name="Szatraj K."/>
            <person name="Zielenkiewicz U."/>
            <person name="Pilsyk S."/>
            <person name="Malc E."/>
            <person name="Mieczkowski P."/>
            <person name="Kruszewska J.S."/>
            <person name="Biernat P."/>
            <person name="Pawlowska J."/>
        </authorList>
    </citation>
    <scope>NUCLEOTIDE SEQUENCE</scope>
    <source>
        <strain evidence="1">WA0000018081</strain>
    </source>
</reference>
<accession>A0A8H7SSK6</accession>